<dbReference type="AlphaFoldDB" id="A0A8T1XX68"/>
<dbReference type="Proteomes" id="UP000694251">
    <property type="component" value="Chromosome 13"/>
</dbReference>
<dbReference type="InterPro" id="IPR005645">
    <property type="entry name" value="FSH-like_dom"/>
</dbReference>
<evidence type="ECO:0000259" key="1">
    <source>
        <dbReference type="Pfam" id="PF03959"/>
    </source>
</evidence>
<gene>
    <name evidence="2" type="ORF">ISN44_As13g029630</name>
</gene>
<sequence length="276" mass="30995">MLGHSYPCFQTGLRLNMTAMAPENHLKPKNPRILCLHGFRTSGRILQAGIGKWPDTILRDLDLDFLDAPFPATGKSDVERFFDPPYYEWYQASKVRCNKIPFFSMLIIDTINTIRVKGFKEYRNFEECLAYIEDYMLKNGPFDGLLGFSQGAFLTAAIPGMQEQGTALTKVPKVKFLVIISGAKFPGLMFGEPKAAVNAFSSPVRCPSLHFIGERDFLKTEGEVLVESFVEPVVIHHSGGHIIPKLDTKAEEKVLSFFQGIRQMLSDEPAPVRSLM</sequence>
<dbReference type="GO" id="GO:0016787">
    <property type="term" value="F:hydrolase activity"/>
    <property type="evidence" value="ECO:0007669"/>
    <property type="project" value="UniProtKB-KW"/>
</dbReference>
<dbReference type="PANTHER" id="PTHR22778">
    <property type="entry name" value="OVARIAN CANCER GENE-2 PROTEIN-RELATED"/>
    <property type="match status" value="1"/>
</dbReference>
<organism evidence="2 3">
    <name type="scientific">Arabidopsis suecica</name>
    <name type="common">Swedish thale-cress</name>
    <name type="synonym">Cardaminopsis suecica</name>
    <dbReference type="NCBI Taxonomy" id="45249"/>
    <lineage>
        <taxon>Eukaryota</taxon>
        <taxon>Viridiplantae</taxon>
        <taxon>Streptophyta</taxon>
        <taxon>Embryophyta</taxon>
        <taxon>Tracheophyta</taxon>
        <taxon>Spermatophyta</taxon>
        <taxon>Magnoliopsida</taxon>
        <taxon>eudicotyledons</taxon>
        <taxon>Gunneridae</taxon>
        <taxon>Pentapetalae</taxon>
        <taxon>rosids</taxon>
        <taxon>malvids</taxon>
        <taxon>Brassicales</taxon>
        <taxon>Brassicaceae</taxon>
        <taxon>Camelineae</taxon>
        <taxon>Arabidopsis</taxon>
    </lineage>
</organism>
<accession>A0A8T1XX68</accession>
<dbReference type="PANTHER" id="PTHR22778:SF52">
    <property type="entry name" value="SERINE HYDROLASE FSH DOMAIN-CONTAINING PROTEIN"/>
    <property type="match status" value="1"/>
</dbReference>
<comment type="caution">
    <text evidence="2">The sequence shown here is derived from an EMBL/GenBank/DDBJ whole genome shotgun (WGS) entry which is preliminary data.</text>
</comment>
<dbReference type="OrthoDB" id="414698at2759"/>
<keyword evidence="3" id="KW-1185">Reference proteome</keyword>
<evidence type="ECO:0000313" key="3">
    <source>
        <dbReference type="Proteomes" id="UP000694251"/>
    </source>
</evidence>
<evidence type="ECO:0000313" key="2">
    <source>
        <dbReference type="EMBL" id="KAG7539299.1"/>
    </source>
</evidence>
<dbReference type="Pfam" id="PF03959">
    <property type="entry name" value="FSH1"/>
    <property type="match status" value="1"/>
</dbReference>
<feature type="domain" description="Serine hydrolase" evidence="1">
    <location>
        <begin position="29"/>
        <end position="249"/>
    </location>
</feature>
<reference evidence="2 3" key="1">
    <citation type="submission" date="2020-12" db="EMBL/GenBank/DDBJ databases">
        <title>Concerted genomic and epigenomic changes stabilize Arabidopsis allopolyploids.</title>
        <authorList>
            <person name="Chen Z."/>
        </authorList>
    </citation>
    <scope>NUCLEOTIDE SEQUENCE [LARGE SCALE GENOMIC DNA]</scope>
    <source>
        <strain evidence="2">As9502</strain>
        <tissue evidence="2">Leaf</tissue>
    </source>
</reference>
<proteinExistence type="predicted"/>
<dbReference type="EMBL" id="JAEFBJ010000013">
    <property type="protein sequence ID" value="KAG7539299.1"/>
    <property type="molecule type" value="Genomic_DNA"/>
</dbReference>
<name>A0A8T1XX68_ARASU</name>
<keyword evidence="2" id="KW-0378">Hydrolase</keyword>
<protein>
    <submittedName>
        <fullName evidence="2">Serine hydrolase FSH</fullName>
    </submittedName>
</protein>